<dbReference type="AlphaFoldDB" id="A0A1F7UPA8"/>
<reference evidence="1 2" key="1">
    <citation type="journal article" date="2016" name="Nat. Commun.">
        <title>Thousands of microbial genomes shed light on interconnected biogeochemical processes in an aquifer system.</title>
        <authorList>
            <person name="Anantharaman K."/>
            <person name="Brown C.T."/>
            <person name="Hug L.A."/>
            <person name="Sharon I."/>
            <person name="Castelle C.J."/>
            <person name="Probst A.J."/>
            <person name="Thomas B.C."/>
            <person name="Singh A."/>
            <person name="Wilkins M.J."/>
            <person name="Karaoz U."/>
            <person name="Brodie E.L."/>
            <person name="Williams K.H."/>
            <person name="Hubbard S.S."/>
            <person name="Banfield J.F."/>
        </authorList>
    </citation>
    <scope>NUCLEOTIDE SEQUENCE [LARGE SCALE GENOMIC DNA]</scope>
</reference>
<evidence type="ECO:0000313" key="2">
    <source>
        <dbReference type="Proteomes" id="UP000176897"/>
    </source>
</evidence>
<comment type="caution">
    <text evidence="1">The sequence shown here is derived from an EMBL/GenBank/DDBJ whole genome shotgun (WGS) entry which is preliminary data.</text>
</comment>
<dbReference type="Proteomes" id="UP000176897">
    <property type="component" value="Unassembled WGS sequence"/>
</dbReference>
<organism evidence="1 2">
    <name type="scientific">Candidatus Uhrbacteria bacterium RIFCSPLOWO2_01_FULL_47_24</name>
    <dbReference type="NCBI Taxonomy" id="1802401"/>
    <lineage>
        <taxon>Bacteria</taxon>
        <taxon>Candidatus Uhriibacteriota</taxon>
    </lineage>
</organism>
<name>A0A1F7UPA8_9BACT</name>
<proteinExistence type="predicted"/>
<evidence type="ECO:0000313" key="1">
    <source>
        <dbReference type="EMBL" id="OGL80079.1"/>
    </source>
</evidence>
<dbReference type="EMBL" id="MGEJ01000014">
    <property type="protein sequence ID" value="OGL80079.1"/>
    <property type="molecule type" value="Genomic_DNA"/>
</dbReference>
<dbReference type="InterPro" id="IPR036388">
    <property type="entry name" value="WH-like_DNA-bd_sf"/>
</dbReference>
<gene>
    <name evidence="1" type="ORF">A3B21_01755</name>
</gene>
<evidence type="ECO:0008006" key="3">
    <source>
        <dbReference type="Google" id="ProtNLM"/>
    </source>
</evidence>
<dbReference type="STRING" id="1802401.A3B21_01755"/>
<dbReference type="Gene3D" id="1.10.10.10">
    <property type="entry name" value="Winged helix-like DNA-binding domain superfamily/Winged helix DNA-binding domain"/>
    <property type="match status" value="1"/>
</dbReference>
<sequence>MKKQASLEQIFGSRIRVRLLKLFLEHPDQTFYVREITRLTRSHIHSVRRELSNLSKIGLIQIHEENQAETHRASGLRRKFYEANPACVIFNELRILLNKGQLLLQEELARQLKGIGSIRYLALTGFFVDLPGFPTDLMIVGRVNKEKSAKVFREFEEEFGRTINYTILPLKEFTERKEMMDRFLYNFFENKKIVLIDTLPQPARMGI</sequence>
<protein>
    <recommendedName>
        <fullName evidence="3">HTH arsR-type domain-containing protein</fullName>
    </recommendedName>
</protein>
<accession>A0A1F7UPA8</accession>